<dbReference type="Proteomes" id="UP000499080">
    <property type="component" value="Unassembled WGS sequence"/>
</dbReference>
<protein>
    <submittedName>
        <fullName evidence="1">Uncharacterized protein</fullName>
    </submittedName>
</protein>
<dbReference type="EMBL" id="BGPR01059425">
    <property type="protein sequence ID" value="GBO35445.1"/>
    <property type="molecule type" value="Genomic_DNA"/>
</dbReference>
<name>A0A4Y2WDB6_ARAVE</name>
<gene>
    <name evidence="1" type="ORF">AVEN_18529_1</name>
</gene>
<evidence type="ECO:0000313" key="2">
    <source>
        <dbReference type="Proteomes" id="UP000499080"/>
    </source>
</evidence>
<reference evidence="1 2" key="1">
    <citation type="journal article" date="2019" name="Sci. Rep.">
        <title>Orb-weaving spider Araneus ventricosus genome elucidates the spidroin gene catalogue.</title>
        <authorList>
            <person name="Kono N."/>
            <person name="Nakamura H."/>
            <person name="Ohtoshi R."/>
            <person name="Moran D.A.P."/>
            <person name="Shinohara A."/>
            <person name="Yoshida Y."/>
            <person name="Fujiwara M."/>
            <person name="Mori M."/>
            <person name="Tomita M."/>
            <person name="Arakawa K."/>
        </authorList>
    </citation>
    <scope>NUCLEOTIDE SEQUENCE [LARGE SCALE GENOMIC DNA]</scope>
</reference>
<proteinExistence type="predicted"/>
<evidence type="ECO:0000313" key="1">
    <source>
        <dbReference type="EMBL" id="GBO35445.1"/>
    </source>
</evidence>
<accession>A0A4Y2WDB6</accession>
<keyword evidence="2" id="KW-1185">Reference proteome</keyword>
<comment type="caution">
    <text evidence="1">The sequence shown here is derived from an EMBL/GenBank/DDBJ whole genome shotgun (WGS) entry which is preliminary data.</text>
</comment>
<organism evidence="1 2">
    <name type="scientific">Araneus ventricosus</name>
    <name type="common">Orbweaver spider</name>
    <name type="synonym">Epeira ventricosa</name>
    <dbReference type="NCBI Taxonomy" id="182803"/>
    <lineage>
        <taxon>Eukaryota</taxon>
        <taxon>Metazoa</taxon>
        <taxon>Ecdysozoa</taxon>
        <taxon>Arthropoda</taxon>
        <taxon>Chelicerata</taxon>
        <taxon>Arachnida</taxon>
        <taxon>Araneae</taxon>
        <taxon>Araneomorphae</taxon>
        <taxon>Entelegynae</taxon>
        <taxon>Araneoidea</taxon>
        <taxon>Araneidae</taxon>
        <taxon>Araneus</taxon>
    </lineage>
</organism>
<dbReference type="AlphaFoldDB" id="A0A4Y2WDB6"/>
<sequence length="125" mass="14380">MKVSWEIWKFSRYHLDHIPTVQKMRRRWKQLLDDSSGVSTKWDRGATCFARRWAWNGNGCVGWSSGSFYQSRIENTLLEMGVSKSSLRPDDSSRGFYRGIESSMLCFYPPMGSLVSNPDDLSPSS</sequence>